<dbReference type="CDD" id="cd04301">
    <property type="entry name" value="NAT_SF"/>
    <property type="match status" value="1"/>
</dbReference>
<name>A0AAX3LZR7_9BACL</name>
<evidence type="ECO:0000313" key="4">
    <source>
        <dbReference type="EMBL" id="WCT55457.1"/>
    </source>
</evidence>
<dbReference type="Pfam" id="PF00583">
    <property type="entry name" value="Acetyltransf_1"/>
    <property type="match status" value="1"/>
</dbReference>
<dbReference type="PANTHER" id="PTHR43420">
    <property type="entry name" value="ACETYLTRANSFERASE"/>
    <property type="match status" value="1"/>
</dbReference>
<dbReference type="KEGG" id="pka:PQ456_20275"/>
<evidence type="ECO:0000256" key="2">
    <source>
        <dbReference type="ARBA" id="ARBA00023315"/>
    </source>
</evidence>
<dbReference type="InterPro" id="IPR050680">
    <property type="entry name" value="YpeA/RimI_acetyltransf"/>
</dbReference>
<dbReference type="InterPro" id="IPR000182">
    <property type="entry name" value="GNAT_dom"/>
</dbReference>
<evidence type="ECO:0000259" key="3">
    <source>
        <dbReference type="PROSITE" id="PS51186"/>
    </source>
</evidence>
<evidence type="ECO:0000313" key="5">
    <source>
        <dbReference type="Proteomes" id="UP001220509"/>
    </source>
</evidence>
<dbReference type="RefSeq" id="WP_273613827.1">
    <property type="nucleotide sequence ID" value="NZ_CP117416.1"/>
</dbReference>
<evidence type="ECO:0000256" key="1">
    <source>
        <dbReference type="ARBA" id="ARBA00022679"/>
    </source>
</evidence>
<protein>
    <submittedName>
        <fullName evidence="4">GNAT family N-acetyltransferase</fullName>
    </submittedName>
</protein>
<accession>A0AAX3LZR7</accession>
<dbReference type="EMBL" id="CP117416">
    <property type="protein sequence ID" value="WCT55457.1"/>
    <property type="molecule type" value="Genomic_DNA"/>
</dbReference>
<keyword evidence="2" id="KW-0012">Acyltransferase</keyword>
<dbReference type="InterPro" id="IPR016181">
    <property type="entry name" value="Acyl_CoA_acyltransferase"/>
</dbReference>
<keyword evidence="1" id="KW-0808">Transferase</keyword>
<sequence length="138" mass="15592">MHIQELSLDHNVPQIGVFLDQHNMNNDLHIPDYESIPFSLAAYEGEQYIGGVTGAMAWGLLYIRYLAVDPAYRGQGVGAKLLQAIEDQARQQGATISELTTMSWQAPHFYMKYGYVIFGEIKDIPIKGQSKIYLQKKL</sequence>
<dbReference type="PROSITE" id="PS51186">
    <property type="entry name" value="GNAT"/>
    <property type="match status" value="1"/>
</dbReference>
<dbReference type="AlphaFoldDB" id="A0AAX3LZR7"/>
<dbReference type="GO" id="GO:0016747">
    <property type="term" value="F:acyltransferase activity, transferring groups other than amino-acyl groups"/>
    <property type="evidence" value="ECO:0007669"/>
    <property type="project" value="InterPro"/>
</dbReference>
<gene>
    <name evidence="4" type="ORF">PQ456_20275</name>
</gene>
<proteinExistence type="predicted"/>
<keyword evidence="5" id="KW-1185">Reference proteome</keyword>
<dbReference type="SUPFAM" id="SSF55729">
    <property type="entry name" value="Acyl-CoA N-acyltransferases (Nat)"/>
    <property type="match status" value="1"/>
</dbReference>
<organism evidence="4 5">
    <name type="scientific">Paenibacillus kyungheensis</name>
    <dbReference type="NCBI Taxonomy" id="1452732"/>
    <lineage>
        <taxon>Bacteria</taxon>
        <taxon>Bacillati</taxon>
        <taxon>Bacillota</taxon>
        <taxon>Bacilli</taxon>
        <taxon>Bacillales</taxon>
        <taxon>Paenibacillaceae</taxon>
        <taxon>Paenibacillus</taxon>
    </lineage>
</organism>
<dbReference type="Proteomes" id="UP001220509">
    <property type="component" value="Chromosome"/>
</dbReference>
<feature type="domain" description="N-acetyltransferase" evidence="3">
    <location>
        <begin position="1"/>
        <end position="138"/>
    </location>
</feature>
<dbReference type="Gene3D" id="3.40.630.30">
    <property type="match status" value="1"/>
</dbReference>
<reference evidence="4 5" key="1">
    <citation type="submission" date="2023-02" db="EMBL/GenBank/DDBJ databases">
        <title>Genome sequence of Paenibacillus kyungheensis KACC 18744.</title>
        <authorList>
            <person name="Kim S."/>
            <person name="Heo J."/>
            <person name="Kwon S.-W."/>
        </authorList>
    </citation>
    <scope>NUCLEOTIDE SEQUENCE [LARGE SCALE GENOMIC DNA]</scope>
    <source>
        <strain evidence="4 5">KACC 18744</strain>
    </source>
</reference>